<reference evidence="2 3" key="1">
    <citation type="journal article" date="2018" name="Nat. Biotechnol.">
        <title>A standardized bacterial taxonomy based on genome phylogeny substantially revises the tree of life.</title>
        <authorList>
            <person name="Parks D.H."/>
            <person name="Chuvochina M."/>
            <person name="Waite D.W."/>
            <person name="Rinke C."/>
            <person name="Skarshewski A."/>
            <person name="Chaumeil P.A."/>
            <person name="Hugenholtz P."/>
        </authorList>
    </citation>
    <scope>NUCLEOTIDE SEQUENCE [LARGE SCALE GENOMIC DNA]</scope>
    <source>
        <strain evidence="2">UBA11247</strain>
    </source>
</reference>
<accession>A0A3D4SYT8</accession>
<dbReference type="InterPro" id="IPR036388">
    <property type="entry name" value="WH-like_DNA-bd_sf"/>
</dbReference>
<dbReference type="Proteomes" id="UP000261739">
    <property type="component" value="Unassembled WGS sequence"/>
</dbReference>
<feature type="non-terminal residue" evidence="2">
    <location>
        <position position="97"/>
    </location>
</feature>
<dbReference type="GO" id="GO:0003700">
    <property type="term" value="F:DNA-binding transcription factor activity"/>
    <property type="evidence" value="ECO:0007669"/>
    <property type="project" value="InterPro"/>
</dbReference>
<dbReference type="EMBL" id="DQID01000175">
    <property type="protein sequence ID" value="HCT14458.1"/>
    <property type="molecule type" value="Genomic_DNA"/>
</dbReference>
<dbReference type="AlphaFoldDB" id="A0A3D4SYT8"/>
<comment type="caution">
    <text evidence="2">The sequence shown here is derived from an EMBL/GenBank/DDBJ whole genome shotgun (WGS) entry which is preliminary data.</text>
</comment>
<dbReference type="PANTHER" id="PTHR39515:SF2">
    <property type="entry name" value="HTH-TYPE TRANSCRIPTIONAL REGULATOR RV0880"/>
    <property type="match status" value="1"/>
</dbReference>
<dbReference type="PROSITE" id="PS50995">
    <property type="entry name" value="HTH_MARR_2"/>
    <property type="match status" value="1"/>
</dbReference>
<evidence type="ECO:0000259" key="1">
    <source>
        <dbReference type="PROSITE" id="PS50995"/>
    </source>
</evidence>
<evidence type="ECO:0000313" key="2">
    <source>
        <dbReference type="EMBL" id="HCT14458.1"/>
    </source>
</evidence>
<gene>
    <name evidence="2" type="ORF">DIW82_06620</name>
</gene>
<dbReference type="Pfam" id="PF01047">
    <property type="entry name" value="MarR"/>
    <property type="match status" value="1"/>
</dbReference>
<proteinExistence type="predicted"/>
<protein>
    <submittedName>
        <fullName evidence="2">MarR family transcriptional regulator</fullName>
    </submittedName>
</protein>
<dbReference type="SUPFAM" id="SSF46785">
    <property type="entry name" value="Winged helix' DNA-binding domain"/>
    <property type="match status" value="1"/>
</dbReference>
<dbReference type="STRING" id="863239.GCA_000213935_00544"/>
<dbReference type="InterPro" id="IPR052526">
    <property type="entry name" value="HTH-type_Bedaq_tolerance"/>
</dbReference>
<dbReference type="InterPro" id="IPR036390">
    <property type="entry name" value="WH_DNA-bd_sf"/>
</dbReference>
<sequence>MTPTTPSAPPTDPVTAVARALTDISRGRTYPAPRLLSPTAATVVSTLQLTGPRRITDLAEIAGVTQPSMTSLVTTLEKSGLVRRDHDPSDRRAVLVS</sequence>
<dbReference type="PANTHER" id="PTHR39515">
    <property type="entry name" value="CONSERVED PROTEIN"/>
    <property type="match status" value="1"/>
</dbReference>
<feature type="domain" description="HTH marR-type" evidence="1">
    <location>
        <begin position="7"/>
        <end position="97"/>
    </location>
</feature>
<organism evidence="2 3">
    <name type="scientific">Corynebacterium nuruki</name>
    <dbReference type="NCBI Taxonomy" id="1032851"/>
    <lineage>
        <taxon>Bacteria</taxon>
        <taxon>Bacillati</taxon>
        <taxon>Actinomycetota</taxon>
        <taxon>Actinomycetes</taxon>
        <taxon>Mycobacteriales</taxon>
        <taxon>Corynebacteriaceae</taxon>
        <taxon>Corynebacterium</taxon>
    </lineage>
</organism>
<name>A0A3D4SYT8_9CORY</name>
<dbReference type="InterPro" id="IPR000835">
    <property type="entry name" value="HTH_MarR-typ"/>
</dbReference>
<dbReference type="Gene3D" id="1.10.10.10">
    <property type="entry name" value="Winged helix-like DNA-binding domain superfamily/Winged helix DNA-binding domain"/>
    <property type="match status" value="1"/>
</dbReference>
<evidence type="ECO:0000313" key="3">
    <source>
        <dbReference type="Proteomes" id="UP000261739"/>
    </source>
</evidence>